<protein>
    <submittedName>
        <fullName evidence="1">Methyltransferase family protein</fullName>
    </submittedName>
</protein>
<evidence type="ECO:0000313" key="1">
    <source>
        <dbReference type="EMBL" id="EOD62979.1"/>
    </source>
</evidence>
<proteinExistence type="predicted"/>
<name>R1HXJ6_9PSEU</name>
<dbReference type="GO" id="GO:0008168">
    <property type="term" value="F:methyltransferase activity"/>
    <property type="evidence" value="ECO:0007669"/>
    <property type="project" value="UniProtKB-KW"/>
</dbReference>
<keyword evidence="1" id="KW-0808">Transferase</keyword>
<evidence type="ECO:0000313" key="2">
    <source>
        <dbReference type="Proteomes" id="UP000014139"/>
    </source>
</evidence>
<dbReference type="AlphaFoldDB" id="R1HXJ6"/>
<keyword evidence="2" id="KW-1185">Reference proteome</keyword>
<accession>R1HXJ6</accession>
<keyword evidence="1" id="KW-0489">Methyltransferase</keyword>
<reference evidence="1 2" key="1">
    <citation type="submission" date="2013-02" db="EMBL/GenBank/DDBJ databases">
        <title>Draft genome sequence of Amycolatopsis vancoresmycina strain DSM 44592T.</title>
        <authorList>
            <person name="Kumar S."/>
            <person name="Kaur N."/>
            <person name="Kaur C."/>
            <person name="Raghava G.P.S."/>
            <person name="Mayilraj S."/>
        </authorList>
    </citation>
    <scope>NUCLEOTIDE SEQUENCE [LARGE SCALE GENOMIC DNA]</scope>
    <source>
        <strain evidence="1 2">DSM 44592</strain>
    </source>
</reference>
<comment type="caution">
    <text evidence="1">The sequence shown here is derived from an EMBL/GenBank/DDBJ whole genome shotgun (WGS) entry which is preliminary data.</text>
</comment>
<sequence length="44" mass="4576">MSTRTALPDLSDDVCARLREAFRRTAYDADGVVAALGGAAHAAL</sequence>
<organism evidence="1 2">
    <name type="scientific">Amycolatopsis vancoresmycina DSM 44592</name>
    <dbReference type="NCBI Taxonomy" id="1292037"/>
    <lineage>
        <taxon>Bacteria</taxon>
        <taxon>Bacillati</taxon>
        <taxon>Actinomycetota</taxon>
        <taxon>Actinomycetes</taxon>
        <taxon>Pseudonocardiales</taxon>
        <taxon>Pseudonocardiaceae</taxon>
        <taxon>Amycolatopsis</taxon>
    </lineage>
</organism>
<dbReference type="EMBL" id="AOUO01000673">
    <property type="protein sequence ID" value="EOD62979.1"/>
    <property type="molecule type" value="Genomic_DNA"/>
</dbReference>
<dbReference type="GO" id="GO:0032259">
    <property type="term" value="P:methylation"/>
    <property type="evidence" value="ECO:0007669"/>
    <property type="project" value="UniProtKB-KW"/>
</dbReference>
<feature type="non-terminal residue" evidence="1">
    <location>
        <position position="44"/>
    </location>
</feature>
<gene>
    <name evidence="1" type="ORF">H480_39310</name>
</gene>
<dbReference type="Proteomes" id="UP000014139">
    <property type="component" value="Unassembled WGS sequence"/>
</dbReference>